<dbReference type="STRING" id="351605.Gura_1679"/>
<organism evidence="3 4">
    <name type="scientific">Geotalea uraniireducens (strain Rf4)</name>
    <name type="common">Geobacter uraniireducens</name>
    <dbReference type="NCBI Taxonomy" id="351605"/>
    <lineage>
        <taxon>Bacteria</taxon>
        <taxon>Pseudomonadati</taxon>
        <taxon>Thermodesulfobacteriota</taxon>
        <taxon>Desulfuromonadia</taxon>
        <taxon>Geobacterales</taxon>
        <taxon>Geobacteraceae</taxon>
        <taxon>Geotalea</taxon>
    </lineage>
</organism>
<keyword evidence="2 3" id="KW-0808">Transferase</keyword>
<dbReference type="PANTHER" id="PTHR11927:SF9">
    <property type="entry name" value="L-FUCOSYLTRANSFERASE"/>
    <property type="match status" value="1"/>
</dbReference>
<evidence type="ECO:0000256" key="2">
    <source>
        <dbReference type="ARBA" id="ARBA00022679"/>
    </source>
</evidence>
<dbReference type="PANTHER" id="PTHR11927">
    <property type="entry name" value="GALACTOSIDE 2-L-FUCOSYLTRANSFERASE"/>
    <property type="match status" value="1"/>
</dbReference>
<evidence type="ECO:0000313" key="3">
    <source>
        <dbReference type="EMBL" id="ABQ25874.1"/>
    </source>
</evidence>
<dbReference type="CAZy" id="GT11">
    <property type="family name" value="Glycosyltransferase Family 11"/>
</dbReference>
<proteinExistence type="predicted"/>
<dbReference type="AlphaFoldDB" id="A5GEL9"/>
<keyword evidence="1" id="KW-0328">Glycosyltransferase</keyword>
<dbReference type="KEGG" id="gur:Gura_1679"/>
<keyword evidence="4" id="KW-1185">Reference proteome</keyword>
<evidence type="ECO:0000256" key="1">
    <source>
        <dbReference type="ARBA" id="ARBA00022676"/>
    </source>
</evidence>
<dbReference type="HOGENOM" id="CLU_043399_3_1_7"/>
<dbReference type="GO" id="GO:0005975">
    <property type="term" value="P:carbohydrate metabolic process"/>
    <property type="evidence" value="ECO:0007669"/>
    <property type="project" value="InterPro"/>
</dbReference>
<dbReference type="Pfam" id="PF01531">
    <property type="entry name" value="Glyco_transf_11"/>
    <property type="match status" value="1"/>
</dbReference>
<dbReference type="GO" id="GO:0008107">
    <property type="term" value="F:galactoside 2-alpha-L-fucosyltransferase activity"/>
    <property type="evidence" value="ECO:0007669"/>
    <property type="project" value="InterPro"/>
</dbReference>
<accession>A5GEL9</accession>
<evidence type="ECO:0000313" key="4">
    <source>
        <dbReference type="Proteomes" id="UP000006695"/>
    </source>
</evidence>
<name>A5GEL9_GEOUR</name>
<sequence>MIIARLQGGLGNQMFQYAVGLHLALTHNVELKIDITMFSDYKWHTYSLRPFNIRESIATEEEIKALTDVKMDRPYKKIDNFLCRLLRKSQKISATHVKEKHFHYDPDILKLPDNVYLDGYWQSEKYFKEIENIIRQTFIIKNPQLGRDKELACKILSTESVCLHIRRGNYVTDKTTNSVLGPCDLSYYSNCIKSLAGNNKDPHFFVFSNDHEWVSKNLKLDYPTIYVDHNNEDKDYEDLRLMSQCKHHIIANSTFSWWSAWLCSNPDKVIYAPQKWFRVDEYNTKDLLPSNWLIL</sequence>
<protein>
    <submittedName>
        <fullName evidence="3">Glycosyl transferase, family 11</fullName>
    </submittedName>
</protein>
<reference evidence="3 4" key="1">
    <citation type="submission" date="2007-05" db="EMBL/GenBank/DDBJ databases">
        <title>Complete sequence of Geobacter uraniireducens Rf4.</title>
        <authorList>
            <consortium name="US DOE Joint Genome Institute"/>
            <person name="Copeland A."/>
            <person name="Lucas S."/>
            <person name="Lapidus A."/>
            <person name="Barry K."/>
            <person name="Detter J.C."/>
            <person name="Glavina del Rio T."/>
            <person name="Hammon N."/>
            <person name="Israni S."/>
            <person name="Dalin E."/>
            <person name="Tice H."/>
            <person name="Pitluck S."/>
            <person name="Chertkov O."/>
            <person name="Brettin T."/>
            <person name="Bruce D."/>
            <person name="Han C."/>
            <person name="Schmutz J."/>
            <person name="Larimer F."/>
            <person name="Land M."/>
            <person name="Hauser L."/>
            <person name="Kyrpides N."/>
            <person name="Mikhailova N."/>
            <person name="Shelobolina E."/>
            <person name="Aklujkar M."/>
            <person name="Lovley D."/>
            <person name="Richardson P."/>
        </authorList>
    </citation>
    <scope>NUCLEOTIDE SEQUENCE [LARGE SCALE GENOMIC DNA]</scope>
    <source>
        <strain evidence="4">ATCC BAA-1134 / JCM 13001 / Rf4</strain>
    </source>
</reference>
<dbReference type="EMBL" id="CP000698">
    <property type="protein sequence ID" value="ABQ25874.1"/>
    <property type="molecule type" value="Genomic_DNA"/>
</dbReference>
<dbReference type="InterPro" id="IPR002516">
    <property type="entry name" value="Glyco_trans_11"/>
</dbReference>
<dbReference type="OrthoDB" id="9794601at2"/>
<dbReference type="CDD" id="cd11301">
    <property type="entry name" value="Fut1_Fut2_like"/>
    <property type="match status" value="1"/>
</dbReference>
<dbReference type="RefSeq" id="WP_011938580.1">
    <property type="nucleotide sequence ID" value="NC_009483.1"/>
</dbReference>
<dbReference type="GO" id="GO:0016020">
    <property type="term" value="C:membrane"/>
    <property type="evidence" value="ECO:0007669"/>
    <property type="project" value="InterPro"/>
</dbReference>
<dbReference type="Proteomes" id="UP000006695">
    <property type="component" value="Chromosome"/>
</dbReference>
<gene>
    <name evidence="3" type="ordered locus">Gura_1679</name>
</gene>